<evidence type="ECO:0000256" key="4">
    <source>
        <dbReference type="PROSITE-ProRule" id="PRU00169"/>
    </source>
</evidence>
<dbReference type="NCBIfam" id="TIGR00229">
    <property type="entry name" value="sensory_box"/>
    <property type="match status" value="1"/>
</dbReference>
<dbReference type="AlphaFoldDB" id="A0A3L7AIM4"/>
<evidence type="ECO:0000313" key="8">
    <source>
        <dbReference type="EMBL" id="RLP80343.1"/>
    </source>
</evidence>
<keyword evidence="3 4" id="KW-0597">Phosphoprotein</keyword>
<dbReference type="InterPro" id="IPR000700">
    <property type="entry name" value="PAS-assoc_C"/>
</dbReference>
<dbReference type="InterPro" id="IPR003661">
    <property type="entry name" value="HisK_dim/P_dom"/>
</dbReference>
<reference evidence="8 9" key="1">
    <citation type="submission" date="2018-10" db="EMBL/GenBank/DDBJ databases">
        <title>Xanthobacter tagetidis genome sequencing and assembly.</title>
        <authorList>
            <person name="Maclea K.S."/>
            <person name="Goen A.E."/>
            <person name="Fatima S.A."/>
        </authorList>
    </citation>
    <scope>NUCLEOTIDE SEQUENCE [LARGE SCALE GENOMIC DNA]</scope>
    <source>
        <strain evidence="8 9">ATCC 700314</strain>
    </source>
</reference>
<dbReference type="SMART" id="SM00387">
    <property type="entry name" value="HATPase_c"/>
    <property type="match status" value="1"/>
</dbReference>
<feature type="modified residue" description="4-aspartylphosphate" evidence="4">
    <location>
        <position position="56"/>
    </location>
</feature>
<organism evidence="8 9">
    <name type="scientific">Xanthobacter tagetidis</name>
    <dbReference type="NCBI Taxonomy" id="60216"/>
    <lineage>
        <taxon>Bacteria</taxon>
        <taxon>Pseudomonadati</taxon>
        <taxon>Pseudomonadota</taxon>
        <taxon>Alphaproteobacteria</taxon>
        <taxon>Hyphomicrobiales</taxon>
        <taxon>Xanthobacteraceae</taxon>
        <taxon>Xanthobacter</taxon>
    </lineage>
</organism>
<dbReference type="Gene3D" id="3.30.450.40">
    <property type="match status" value="1"/>
</dbReference>
<dbReference type="Gene3D" id="3.30.450.20">
    <property type="entry name" value="PAS domain"/>
    <property type="match status" value="1"/>
</dbReference>
<dbReference type="GO" id="GO:0000155">
    <property type="term" value="F:phosphorelay sensor kinase activity"/>
    <property type="evidence" value="ECO:0007669"/>
    <property type="project" value="InterPro"/>
</dbReference>
<dbReference type="InterPro" id="IPR005467">
    <property type="entry name" value="His_kinase_dom"/>
</dbReference>
<dbReference type="InterPro" id="IPR011006">
    <property type="entry name" value="CheY-like_superfamily"/>
</dbReference>
<dbReference type="SMART" id="SM00448">
    <property type="entry name" value="REC"/>
    <property type="match status" value="2"/>
</dbReference>
<dbReference type="InterPro" id="IPR013656">
    <property type="entry name" value="PAS_4"/>
</dbReference>
<dbReference type="Gene3D" id="3.40.50.2300">
    <property type="match status" value="2"/>
</dbReference>
<evidence type="ECO:0000259" key="5">
    <source>
        <dbReference type="PROSITE" id="PS50109"/>
    </source>
</evidence>
<dbReference type="OrthoDB" id="9796100at2"/>
<dbReference type="InterPro" id="IPR001789">
    <property type="entry name" value="Sig_transdc_resp-reg_receiver"/>
</dbReference>
<dbReference type="PROSITE" id="PS50110">
    <property type="entry name" value="RESPONSE_REGULATORY"/>
    <property type="match status" value="2"/>
</dbReference>
<dbReference type="Pfam" id="PF00072">
    <property type="entry name" value="Response_reg"/>
    <property type="match status" value="2"/>
</dbReference>
<keyword evidence="9" id="KW-1185">Reference proteome</keyword>
<proteinExistence type="predicted"/>
<dbReference type="Gene3D" id="3.30.565.10">
    <property type="entry name" value="Histidine kinase-like ATPase, C-terminal domain"/>
    <property type="match status" value="1"/>
</dbReference>
<dbReference type="CDD" id="cd00156">
    <property type="entry name" value="REC"/>
    <property type="match status" value="1"/>
</dbReference>
<feature type="domain" description="Response regulatory" evidence="6">
    <location>
        <begin position="739"/>
        <end position="853"/>
    </location>
</feature>
<dbReference type="SUPFAM" id="SSF55874">
    <property type="entry name" value="ATPase domain of HSP90 chaperone/DNA topoisomerase II/histidine kinase"/>
    <property type="match status" value="1"/>
</dbReference>
<dbReference type="Proteomes" id="UP000269692">
    <property type="component" value="Unassembled WGS sequence"/>
</dbReference>
<sequence length="853" mass="91678">MTSHASSILIAEDSPTQQAQLVQFLEKLGYTVKAARSGAEAYDMAVEQRPDIVLSDIIMPGMSGYDLCRRLKGTIGLDQVPVILVTSLSQPKDVLAGLEAGADSFIIKPYNEQILSSRITYLLRNRSLRSSESESDALEIEFGGERHRVTARKQQILDLLISTYAQAVHLFTALDQGRQELSQSYEVLHALYDMTEGLNRCRAPADVAAVAVSRSLGVPGVHDAWLYLREGDALVLAADRHSGHGALPDPFPPEPLTAAHASMDDDARGAGLPQIRQFQARGTGALKHHASMRLTAGAQTVGCLQLAGLEASVSGEVALRTLEGIASQIAIALERALLHTQLEEEVRKRTVRLLEEVAERRQAIETITAIFDASPVSLISLDAQLNVAMFNDSARDTFRISSDDVLGRSWRALFATIPIGLEEAIGELALGRKVHSIEVKAAISDGTLRTFHLAGEPLIDADGAFRGSVLAVDDITERRQVMEQLHQVQKMEAVGTLTGGVAHDFNNLLTTIIGNLDLATIKLDGHEARPLVDVALRSSLRGAELTRKMLTFARKQPLEPQLLDVAEMLAELQSLLGATFGHRVSLSISVPSGLPKVYADPTHLESALMNLAINARDAMPDGGRLSITAEVTPPGPAAPGARRSIVFVVSDTGTGIAPDRLERIFEPFFTTKEAGKGTGLGLAMVYGFVRQSGGSVAVESAVGAGTTFRVTLPAMEDNAGETPAPHARAASGPESAAMFVLLVDGNEELRRTIRAALERSGHLVSDVRDAMEALAHIDAGGHVDVLLSEISLPGDLDGLRLADLIARRRPGCQVLLMSGAIDLQLEDEARRSFRILNKPFRIDDLTQAVSALF</sequence>
<dbReference type="InterPro" id="IPR036890">
    <property type="entry name" value="HATPase_C_sf"/>
</dbReference>
<dbReference type="EMBL" id="RCTF01000003">
    <property type="protein sequence ID" value="RLP80343.1"/>
    <property type="molecule type" value="Genomic_DNA"/>
</dbReference>
<dbReference type="InterPro" id="IPR029016">
    <property type="entry name" value="GAF-like_dom_sf"/>
</dbReference>
<dbReference type="PROSITE" id="PS50113">
    <property type="entry name" value="PAC"/>
    <property type="match status" value="1"/>
</dbReference>
<dbReference type="InterPro" id="IPR003594">
    <property type="entry name" value="HATPase_dom"/>
</dbReference>
<dbReference type="InterPro" id="IPR000014">
    <property type="entry name" value="PAS"/>
</dbReference>
<dbReference type="SUPFAM" id="SSF55781">
    <property type="entry name" value="GAF domain-like"/>
    <property type="match status" value="1"/>
</dbReference>
<accession>A0A3L7AIM4</accession>
<dbReference type="InterPro" id="IPR035965">
    <property type="entry name" value="PAS-like_dom_sf"/>
</dbReference>
<dbReference type="CDD" id="cd00082">
    <property type="entry name" value="HisKA"/>
    <property type="match status" value="1"/>
</dbReference>
<dbReference type="CDD" id="cd00130">
    <property type="entry name" value="PAS"/>
    <property type="match status" value="1"/>
</dbReference>
<evidence type="ECO:0000259" key="7">
    <source>
        <dbReference type="PROSITE" id="PS50113"/>
    </source>
</evidence>
<feature type="domain" description="Histidine kinase" evidence="5">
    <location>
        <begin position="500"/>
        <end position="716"/>
    </location>
</feature>
<dbReference type="SMART" id="SM00091">
    <property type="entry name" value="PAS"/>
    <property type="match status" value="1"/>
</dbReference>
<evidence type="ECO:0000313" key="9">
    <source>
        <dbReference type="Proteomes" id="UP000269692"/>
    </source>
</evidence>
<dbReference type="Pfam" id="PF08448">
    <property type="entry name" value="PAS_4"/>
    <property type="match status" value="1"/>
</dbReference>
<dbReference type="PANTHER" id="PTHR43065">
    <property type="entry name" value="SENSOR HISTIDINE KINASE"/>
    <property type="match status" value="1"/>
</dbReference>
<comment type="catalytic activity">
    <reaction evidence="1">
        <text>ATP + protein L-histidine = ADP + protein N-phospho-L-histidine.</text>
        <dbReference type="EC" id="2.7.13.3"/>
    </reaction>
</comment>
<dbReference type="Pfam" id="PF00512">
    <property type="entry name" value="HisKA"/>
    <property type="match status" value="1"/>
</dbReference>
<dbReference type="SUPFAM" id="SSF47384">
    <property type="entry name" value="Homodimeric domain of signal transducing histidine kinase"/>
    <property type="match status" value="1"/>
</dbReference>
<dbReference type="EC" id="2.7.13.3" evidence="2"/>
<protein>
    <recommendedName>
        <fullName evidence="2">histidine kinase</fullName>
        <ecNumber evidence="2">2.7.13.3</ecNumber>
    </recommendedName>
</protein>
<name>A0A3L7AIM4_9HYPH</name>
<dbReference type="SMART" id="SM00388">
    <property type="entry name" value="HisKA"/>
    <property type="match status" value="1"/>
</dbReference>
<gene>
    <name evidence="8" type="ORF">D9R14_04530</name>
</gene>
<feature type="domain" description="Response regulatory" evidence="6">
    <location>
        <begin position="7"/>
        <end position="123"/>
    </location>
</feature>
<dbReference type="PRINTS" id="PR00344">
    <property type="entry name" value="BCTRLSENSOR"/>
</dbReference>
<feature type="domain" description="PAC" evidence="7">
    <location>
        <begin position="435"/>
        <end position="487"/>
    </location>
</feature>
<dbReference type="InterPro" id="IPR004358">
    <property type="entry name" value="Sig_transdc_His_kin-like_C"/>
</dbReference>
<evidence type="ECO:0000256" key="3">
    <source>
        <dbReference type="ARBA" id="ARBA00022553"/>
    </source>
</evidence>
<dbReference type="InterPro" id="IPR036097">
    <property type="entry name" value="HisK_dim/P_sf"/>
</dbReference>
<comment type="caution">
    <text evidence="8">The sequence shown here is derived from an EMBL/GenBank/DDBJ whole genome shotgun (WGS) entry which is preliminary data.</text>
</comment>
<evidence type="ECO:0000256" key="1">
    <source>
        <dbReference type="ARBA" id="ARBA00000085"/>
    </source>
</evidence>
<evidence type="ECO:0000259" key="6">
    <source>
        <dbReference type="PROSITE" id="PS50110"/>
    </source>
</evidence>
<dbReference type="Gene3D" id="1.10.287.130">
    <property type="match status" value="1"/>
</dbReference>
<dbReference type="PROSITE" id="PS50109">
    <property type="entry name" value="HIS_KIN"/>
    <property type="match status" value="1"/>
</dbReference>
<dbReference type="Pfam" id="PF02518">
    <property type="entry name" value="HATPase_c"/>
    <property type="match status" value="1"/>
</dbReference>
<dbReference type="PANTHER" id="PTHR43065:SF42">
    <property type="entry name" value="TWO-COMPONENT SENSOR PPRA"/>
    <property type="match status" value="1"/>
</dbReference>
<dbReference type="SUPFAM" id="SSF55785">
    <property type="entry name" value="PYP-like sensor domain (PAS domain)"/>
    <property type="match status" value="1"/>
</dbReference>
<evidence type="ECO:0000256" key="2">
    <source>
        <dbReference type="ARBA" id="ARBA00012438"/>
    </source>
</evidence>
<comment type="caution">
    <text evidence="4">Lacks conserved residue(s) required for the propagation of feature annotation.</text>
</comment>
<dbReference type="RefSeq" id="WP_121622137.1">
    <property type="nucleotide sequence ID" value="NZ_JACIIW010000006.1"/>
</dbReference>
<dbReference type="SUPFAM" id="SSF52172">
    <property type="entry name" value="CheY-like"/>
    <property type="match status" value="2"/>
</dbReference>